<name>A0A840ARY0_9HYPH</name>
<dbReference type="GO" id="GO:0030288">
    <property type="term" value="C:outer membrane-bounded periplasmic space"/>
    <property type="evidence" value="ECO:0007669"/>
    <property type="project" value="TreeGrafter"/>
</dbReference>
<dbReference type="GO" id="GO:0006865">
    <property type="term" value="P:amino acid transport"/>
    <property type="evidence" value="ECO:0007669"/>
    <property type="project" value="TreeGrafter"/>
</dbReference>
<dbReference type="Proteomes" id="UP000553963">
    <property type="component" value="Unassembled WGS sequence"/>
</dbReference>
<dbReference type="CDD" id="cd13688">
    <property type="entry name" value="PBP2_GltI_DEBP"/>
    <property type="match status" value="1"/>
</dbReference>
<sequence>MVITVGRLVRASMVVAALLLPGAAGAGVLDRVAESGVLTAGTRADAVPFAFTGPDGTPAGFSVDLLEQVRAATAARLGRPVELKLQTVTTKDRLERIASGELDVVCEITTPTWAREKTVDFSIPFFRDGTRILAFRETLRTHPDPKDMLIGVAEGTTTQSILEDALPGIKTKSFPDMDAAFAALGKGEVQGVANIGVILLGLSRKLEPNRSVVLLPRSRPYGNEAMACILPQNDSAWRDLVDKTIVDLMAGLDDYDGPYMAIHDKWFGRDGVMPYPLDRSTRDYLLQMNIWAR</sequence>
<evidence type="ECO:0000313" key="6">
    <source>
        <dbReference type="EMBL" id="MBB3933009.1"/>
    </source>
</evidence>
<comment type="similarity">
    <text evidence="1">Belongs to the bacterial solute-binding protein 3 family.</text>
</comment>
<evidence type="ECO:0000256" key="4">
    <source>
        <dbReference type="SAM" id="SignalP"/>
    </source>
</evidence>
<dbReference type="EMBL" id="JACIDS010000005">
    <property type="protein sequence ID" value="MBB3933009.1"/>
    <property type="molecule type" value="Genomic_DNA"/>
</dbReference>
<dbReference type="Gene3D" id="3.40.190.10">
    <property type="entry name" value="Periplasmic binding protein-like II"/>
    <property type="match status" value="2"/>
</dbReference>
<feature type="signal peptide" evidence="4">
    <location>
        <begin position="1"/>
        <end position="26"/>
    </location>
</feature>
<dbReference type="PANTHER" id="PTHR30085">
    <property type="entry name" value="AMINO ACID ABC TRANSPORTER PERMEASE"/>
    <property type="match status" value="1"/>
</dbReference>
<dbReference type="PANTHER" id="PTHR30085:SF6">
    <property type="entry name" value="ABC TRANSPORTER GLUTAMINE-BINDING PROTEIN GLNH"/>
    <property type="match status" value="1"/>
</dbReference>
<keyword evidence="3 4" id="KW-0732">Signal</keyword>
<feature type="domain" description="Solute-binding protein family 3/N-terminal" evidence="5">
    <location>
        <begin position="37"/>
        <end position="270"/>
    </location>
</feature>
<accession>A0A840ARY0</accession>
<dbReference type="AlphaFoldDB" id="A0A840ARY0"/>
<protein>
    <submittedName>
        <fullName evidence="6">Polar amino acid transport system substrate-binding protein</fullName>
    </submittedName>
</protein>
<dbReference type="InterPro" id="IPR001638">
    <property type="entry name" value="Solute-binding_3/MltF_N"/>
</dbReference>
<dbReference type="SMART" id="SM00062">
    <property type="entry name" value="PBPb"/>
    <property type="match status" value="1"/>
</dbReference>
<dbReference type="Pfam" id="PF00497">
    <property type="entry name" value="SBP_bac_3"/>
    <property type="match status" value="1"/>
</dbReference>
<evidence type="ECO:0000256" key="3">
    <source>
        <dbReference type="ARBA" id="ARBA00022729"/>
    </source>
</evidence>
<evidence type="ECO:0000313" key="7">
    <source>
        <dbReference type="Proteomes" id="UP000553963"/>
    </source>
</evidence>
<comment type="caution">
    <text evidence="6">The sequence shown here is derived from an EMBL/GenBank/DDBJ whole genome shotgun (WGS) entry which is preliminary data.</text>
</comment>
<keyword evidence="2" id="KW-0813">Transport</keyword>
<evidence type="ECO:0000256" key="1">
    <source>
        <dbReference type="ARBA" id="ARBA00010333"/>
    </source>
</evidence>
<evidence type="ECO:0000256" key="2">
    <source>
        <dbReference type="ARBA" id="ARBA00022448"/>
    </source>
</evidence>
<keyword evidence="7" id="KW-1185">Reference proteome</keyword>
<dbReference type="GO" id="GO:0005576">
    <property type="term" value="C:extracellular region"/>
    <property type="evidence" value="ECO:0007669"/>
    <property type="project" value="TreeGrafter"/>
</dbReference>
<reference evidence="6 7" key="1">
    <citation type="submission" date="2020-08" db="EMBL/GenBank/DDBJ databases">
        <title>Genomic Encyclopedia of Type Strains, Phase IV (KMG-IV): sequencing the most valuable type-strain genomes for metagenomic binning, comparative biology and taxonomic classification.</title>
        <authorList>
            <person name="Goeker M."/>
        </authorList>
    </citation>
    <scope>NUCLEOTIDE SEQUENCE [LARGE SCALE GENOMIC DNA]</scope>
    <source>
        <strain evidence="6 7">DSM 25966</strain>
    </source>
</reference>
<proteinExistence type="inferred from homology"/>
<dbReference type="SUPFAM" id="SSF53850">
    <property type="entry name" value="Periplasmic binding protein-like II"/>
    <property type="match status" value="1"/>
</dbReference>
<organism evidence="6 7">
    <name type="scientific">Kaistia hirudinis</name>
    <dbReference type="NCBI Taxonomy" id="1293440"/>
    <lineage>
        <taxon>Bacteria</taxon>
        <taxon>Pseudomonadati</taxon>
        <taxon>Pseudomonadota</taxon>
        <taxon>Alphaproteobacteria</taxon>
        <taxon>Hyphomicrobiales</taxon>
        <taxon>Kaistiaceae</taxon>
        <taxon>Kaistia</taxon>
    </lineage>
</organism>
<feature type="chain" id="PRO_5032537223" evidence="4">
    <location>
        <begin position="27"/>
        <end position="293"/>
    </location>
</feature>
<dbReference type="InterPro" id="IPR051455">
    <property type="entry name" value="Bact_solute-bind_prot3"/>
</dbReference>
<evidence type="ECO:0000259" key="5">
    <source>
        <dbReference type="SMART" id="SM00062"/>
    </source>
</evidence>
<gene>
    <name evidence="6" type="ORF">GGR25_004073</name>
</gene>
<dbReference type="RefSeq" id="WP_183400663.1">
    <property type="nucleotide sequence ID" value="NZ_JACIDS010000005.1"/>
</dbReference>